<dbReference type="Proteomes" id="UP000653156">
    <property type="component" value="Chromosome"/>
</dbReference>
<dbReference type="Gene3D" id="3.40.50.150">
    <property type="entry name" value="Vaccinia Virus protein VP39"/>
    <property type="match status" value="1"/>
</dbReference>
<dbReference type="GO" id="GO:0032259">
    <property type="term" value="P:methylation"/>
    <property type="evidence" value="ECO:0007669"/>
    <property type="project" value="UniProtKB-KW"/>
</dbReference>
<dbReference type="InterPro" id="IPR029063">
    <property type="entry name" value="SAM-dependent_MTases_sf"/>
</dbReference>
<organism evidence="3 4">
    <name type="scientific">Paralysiella testudinis</name>
    <dbReference type="NCBI Taxonomy" id="2809020"/>
    <lineage>
        <taxon>Bacteria</taxon>
        <taxon>Pseudomonadati</taxon>
        <taxon>Pseudomonadota</taxon>
        <taxon>Betaproteobacteria</taxon>
        <taxon>Neisseriales</taxon>
        <taxon>Neisseriaceae</taxon>
        <taxon>Paralysiella</taxon>
    </lineage>
</organism>
<keyword evidence="1 3" id="KW-0489">Methyltransferase</keyword>
<dbReference type="PANTHER" id="PTHR13090:SF1">
    <property type="entry name" value="ARGININE-HYDROXYLASE NDUFAF5, MITOCHONDRIAL"/>
    <property type="match status" value="1"/>
</dbReference>
<dbReference type="GO" id="GO:0008168">
    <property type="term" value="F:methyltransferase activity"/>
    <property type="evidence" value="ECO:0007669"/>
    <property type="project" value="UniProtKB-KW"/>
</dbReference>
<dbReference type="InterPro" id="IPR050602">
    <property type="entry name" value="Malonyl-ACP_OMT"/>
</dbReference>
<evidence type="ECO:0000256" key="1">
    <source>
        <dbReference type="ARBA" id="ARBA00022603"/>
    </source>
</evidence>
<evidence type="ECO:0000313" key="4">
    <source>
        <dbReference type="Proteomes" id="UP000653156"/>
    </source>
</evidence>
<gene>
    <name evidence="3" type="ORF">JQU52_02410</name>
</gene>
<dbReference type="RefSeq" id="WP_230339570.1">
    <property type="nucleotide sequence ID" value="NZ_CP069798.1"/>
</dbReference>
<protein>
    <submittedName>
        <fullName evidence="3">Methyltransferase</fullName>
    </submittedName>
</protein>
<reference evidence="3" key="1">
    <citation type="submission" date="2021-02" db="EMBL/GenBank/DDBJ databases">
        <title>Neisseriaceae sp. 26B isolated from the cloaca of a Common Toad-headed Turtle (Mesoclemmys nasuta).</title>
        <authorList>
            <person name="Spergser J."/>
            <person name="Busse H.-J."/>
        </authorList>
    </citation>
    <scope>NUCLEOTIDE SEQUENCE</scope>
    <source>
        <strain evidence="3">26B</strain>
    </source>
</reference>
<keyword evidence="4" id="KW-1185">Reference proteome</keyword>
<keyword evidence="2" id="KW-0808">Transferase</keyword>
<dbReference type="AlphaFoldDB" id="A0A892ZIM5"/>
<dbReference type="EMBL" id="CP069798">
    <property type="protein sequence ID" value="QRQ82288.1"/>
    <property type="molecule type" value="Genomic_DNA"/>
</dbReference>
<proteinExistence type="predicted"/>
<evidence type="ECO:0000313" key="3">
    <source>
        <dbReference type="EMBL" id="QRQ82288.1"/>
    </source>
</evidence>
<evidence type="ECO:0000256" key="2">
    <source>
        <dbReference type="ARBA" id="ARBA00022679"/>
    </source>
</evidence>
<sequence>MTLSNNDWFLHQHLATTLDERLPAIKAVPQQIILAGADGNHSHTLLHARYPQAQFAEYDGRAEYLQAALAQRKQQQNLWQKLSGKLPPQHASHRLPENEAADMLWANLSLVAQPDPVAVFENWAAALKPDGLLFFTHFGPDSLKEVLAYWRAHGIEVAAPLLPDMHDIGDMLFHHGFYDPVMDMEKRTLQYASAAGFVADMRVCGLWASLQLADEAAAEAALQQGWASGELRDITLELVYGHALKKLKLPENAALVQFYPQRRV</sequence>
<dbReference type="KEGG" id="ptes:JQU52_02410"/>
<dbReference type="PANTHER" id="PTHR13090">
    <property type="entry name" value="ARGININE-HYDROXYLASE NDUFAF5, MITOCHONDRIAL"/>
    <property type="match status" value="1"/>
</dbReference>
<accession>A0A892ZIM5</accession>
<dbReference type="SUPFAM" id="SSF53335">
    <property type="entry name" value="S-adenosyl-L-methionine-dependent methyltransferases"/>
    <property type="match status" value="1"/>
</dbReference>
<name>A0A892ZIM5_9NEIS</name>